<dbReference type="InterPro" id="IPR011697">
    <property type="entry name" value="Peptidase_C26"/>
</dbReference>
<protein>
    <submittedName>
        <fullName evidence="1">Gamma-glutamyl-gamma-aminobutyrate hydrolase family protein</fullName>
    </submittedName>
</protein>
<evidence type="ECO:0000313" key="2">
    <source>
        <dbReference type="Proteomes" id="UP001596138"/>
    </source>
</evidence>
<reference evidence="2" key="1">
    <citation type="journal article" date="2019" name="Int. J. Syst. Evol. Microbiol.">
        <title>The Global Catalogue of Microorganisms (GCM) 10K type strain sequencing project: providing services to taxonomists for standard genome sequencing and annotation.</title>
        <authorList>
            <consortium name="The Broad Institute Genomics Platform"/>
            <consortium name="The Broad Institute Genome Sequencing Center for Infectious Disease"/>
            <person name="Wu L."/>
            <person name="Ma J."/>
        </authorList>
    </citation>
    <scope>NUCLEOTIDE SEQUENCE [LARGE SCALE GENOMIC DNA]</scope>
    <source>
        <strain evidence="2">CGMCC 4.7317</strain>
    </source>
</reference>
<dbReference type="EMBL" id="JBHSTI010000008">
    <property type="protein sequence ID" value="MFC6237492.1"/>
    <property type="molecule type" value="Genomic_DNA"/>
</dbReference>
<comment type="caution">
    <text evidence="1">The sequence shown here is derived from an EMBL/GenBank/DDBJ whole genome shotgun (WGS) entry which is preliminary data.</text>
</comment>
<dbReference type="InterPro" id="IPR044668">
    <property type="entry name" value="PuuD-like"/>
</dbReference>
<organism evidence="1 2">
    <name type="scientific">Longivirga aurantiaca</name>
    <dbReference type="NCBI Taxonomy" id="1837743"/>
    <lineage>
        <taxon>Bacteria</taxon>
        <taxon>Bacillati</taxon>
        <taxon>Actinomycetota</taxon>
        <taxon>Actinomycetes</taxon>
        <taxon>Sporichthyales</taxon>
        <taxon>Sporichthyaceae</taxon>
        <taxon>Longivirga</taxon>
    </lineage>
</organism>
<dbReference type="PANTHER" id="PTHR43235">
    <property type="entry name" value="GLUTAMINE AMIDOTRANSFERASE PB2B2.05-RELATED"/>
    <property type="match status" value="1"/>
</dbReference>
<sequence>MRPVIGISGYGEQARWGAWDVPAVVLHRAYIDKLERSGAAVVVLPPVWDAASVDAAVARLDAVVIAGGPDIDPAYYAAAPHETSDIPRIDRDATERAIYRSARERALPVLGICRGMQMMAVDSGGSLIQDLPSAGFGSVHREQLGAYSEHKASFAPGSLVAAILDATEAVVNSSHHQAVADAGSLTVTGYAEDGTIETLEDPSAPFVLGVQWHPEQMDDSRLFDALVRAATPS</sequence>
<dbReference type="SUPFAM" id="SSF52317">
    <property type="entry name" value="Class I glutamine amidotransferase-like"/>
    <property type="match status" value="1"/>
</dbReference>
<name>A0ABW1SZL3_9ACTN</name>
<dbReference type="CDD" id="cd01745">
    <property type="entry name" value="GATase1_2"/>
    <property type="match status" value="1"/>
</dbReference>
<evidence type="ECO:0000313" key="1">
    <source>
        <dbReference type="EMBL" id="MFC6237492.1"/>
    </source>
</evidence>
<proteinExistence type="predicted"/>
<dbReference type="Proteomes" id="UP001596138">
    <property type="component" value="Unassembled WGS sequence"/>
</dbReference>
<dbReference type="RefSeq" id="WP_386764837.1">
    <property type="nucleotide sequence ID" value="NZ_JBHSTI010000008.1"/>
</dbReference>
<dbReference type="InterPro" id="IPR029062">
    <property type="entry name" value="Class_I_gatase-like"/>
</dbReference>
<keyword evidence="2" id="KW-1185">Reference proteome</keyword>
<dbReference type="GO" id="GO:0016787">
    <property type="term" value="F:hydrolase activity"/>
    <property type="evidence" value="ECO:0007669"/>
    <property type="project" value="UniProtKB-KW"/>
</dbReference>
<gene>
    <name evidence="1" type="ORF">ACFQGU_06355</name>
</gene>
<accession>A0ABW1SZL3</accession>
<keyword evidence="1" id="KW-0378">Hydrolase</keyword>
<dbReference type="PANTHER" id="PTHR43235:SF1">
    <property type="entry name" value="GLUTAMINE AMIDOTRANSFERASE PB2B2.05-RELATED"/>
    <property type="match status" value="1"/>
</dbReference>
<dbReference type="Pfam" id="PF07722">
    <property type="entry name" value="Peptidase_C26"/>
    <property type="match status" value="1"/>
</dbReference>
<dbReference type="PROSITE" id="PS51273">
    <property type="entry name" value="GATASE_TYPE_1"/>
    <property type="match status" value="1"/>
</dbReference>
<dbReference type="Gene3D" id="3.40.50.880">
    <property type="match status" value="1"/>
</dbReference>